<proteinExistence type="predicted"/>
<name>A0A0P1FDE0_9RHOB</name>
<dbReference type="SUPFAM" id="SSF53067">
    <property type="entry name" value="Actin-like ATPase domain"/>
    <property type="match status" value="1"/>
</dbReference>
<accession>A0A0P1FDE0</accession>
<keyword evidence="2" id="KW-0472">Membrane</keyword>
<feature type="compositionally biased region" description="Low complexity" evidence="1">
    <location>
        <begin position="248"/>
        <end position="278"/>
    </location>
</feature>
<dbReference type="STRING" id="321267.SHM7688_02751"/>
<evidence type="ECO:0000256" key="1">
    <source>
        <dbReference type="SAM" id="MobiDB-lite"/>
    </source>
</evidence>
<feature type="compositionally biased region" description="Low complexity" evidence="1">
    <location>
        <begin position="743"/>
        <end position="754"/>
    </location>
</feature>
<evidence type="ECO:0000256" key="2">
    <source>
        <dbReference type="SAM" id="Phobius"/>
    </source>
</evidence>
<dbReference type="RefSeq" id="WP_058240471.1">
    <property type="nucleotide sequence ID" value="NZ_CYPW01000027.1"/>
</dbReference>
<feature type="compositionally biased region" description="Low complexity" evidence="1">
    <location>
        <begin position="186"/>
        <end position="202"/>
    </location>
</feature>
<dbReference type="Gene3D" id="3.30.420.380">
    <property type="match status" value="1"/>
</dbReference>
<dbReference type="OrthoDB" id="7870459at2"/>
<reference evidence="3 4" key="1">
    <citation type="submission" date="2015-09" db="EMBL/GenBank/DDBJ databases">
        <authorList>
            <consortium name="Swine Surveillance"/>
        </authorList>
    </citation>
    <scope>NUCLEOTIDE SEQUENCE [LARGE SCALE GENOMIC DNA]</scope>
    <source>
        <strain evidence="3 4">CECT 7688</strain>
    </source>
</reference>
<feature type="compositionally biased region" description="Polar residues" evidence="1">
    <location>
        <begin position="305"/>
        <end position="322"/>
    </location>
</feature>
<evidence type="ECO:0000313" key="3">
    <source>
        <dbReference type="EMBL" id="CUH53298.1"/>
    </source>
</evidence>
<feature type="region of interest" description="Disordered" evidence="1">
    <location>
        <begin position="740"/>
        <end position="765"/>
    </location>
</feature>
<keyword evidence="4" id="KW-1185">Reference proteome</keyword>
<keyword evidence="2" id="KW-0812">Transmembrane</keyword>
<sequence length="887" mass="92655">MTPDLALTLSFEGIRLLTRVQGGWHLLSEVALESDDLNAALAGLRQMAVDMSGEDFQTTVLLPNDQIKYLDLPTARMNEKKRRLAAQDALEASTPYKIDELVFDLSIQGGTPQVAAVARDTLQEAEAFAVEHDFNPVNFSAIPRPVDFGAAPDFGPTQAAEAQGLQIRHDPAVIEIIGEGPLPIVAAPEPANEAPAEAPQAQDGASEPPPAKEETPASDQDALLLTGDEVSAPPEEPEEKGTAEKAEGTTPDAPTAGPDKPDADAASAKPEAPAAFASIRAQKEAPAAARTGLSGVTRSGAADVSGTNAPSIPSDTARQNATALRFDPTKAVAGLTSEEPPATETLGKETQARSKDAEAPNKTALSTFSSARGKPASAAPAPRTTETAGDAEKKNLGKKAARKAAKANERQKLTTFGNRQSEVRGKPRYLGLTLMALLLVFLGGVALWASLFVEEGVSGLFSKPEDTEVAEVVPETAAEDETATLMATVPEGVSESEPAPAVAGNADETALSLVVTRPDGMTPDESGELGGVMLEPLAVESRAVEADTVVSGTDAITDSTEVELLLDAQAADDRLDPAEAEAQYAVTGIWQRAPEQPAGLADETSDDIYIASVDRDTIAFDAVALPTTGSLNTDALPRAQVNPVAADTVFDLDERGLVVAVPEGALSPEGVRVFAGRPPVVPASYPKRIVVDDSVLSPAATSRLASVRPKLRPSDLVENNQRATLGGRTLEELASIRPQLRPQSAQQDSAADQAPTRLAVKTSLRPRIKPSNIAQLASRATPSENVPSLSTSLTPAPATVTPSIPTTASVARQATIQNAINLKKTSLIGVYGTASNRRALVRLANGRYKKVQVGDRIDGGKVAAIGESELRYVKGGRNVTLKMPKDG</sequence>
<dbReference type="AlphaFoldDB" id="A0A0P1FDE0"/>
<evidence type="ECO:0000313" key="4">
    <source>
        <dbReference type="Proteomes" id="UP000054823"/>
    </source>
</evidence>
<feature type="compositionally biased region" description="Basic and acidic residues" evidence="1">
    <location>
        <begin position="346"/>
        <end position="359"/>
    </location>
</feature>
<gene>
    <name evidence="3" type="ORF">SHM7688_02751</name>
</gene>
<keyword evidence="2" id="KW-1133">Transmembrane helix</keyword>
<feature type="transmembrane region" description="Helical" evidence="2">
    <location>
        <begin position="429"/>
        <end position="453"/>
    </location>
</feature>
<feature type="region of interest" description="Disordered" evidence="1">
    <location>
        <begin position="184"/>
        <end position="419"/>
    </location>
</feature>
<feature type="compositionally biased region" description="Basic residues" evidence="1">
    <location>
        <begin position="396"/>
        <end position="405"/>
    </location>
</feature>
<evidence type="ECO:0008006" key="5">
    <source>
        <dbReference type="Google" id="ProtNLM"/>
    </source>
</evidence>
<dbReference type="InterPro" id="IPR043129">
    <property type="entry name" value="ATPase_NBD"/>
</dbReference>
<organism evidence="3 4">
    <name type="scientific">Shimia marina</name>
    <dbReference type="NCBI Taxonomy" id="321267"/>
    <lineage>
        <taxon>Bacteria</taxon>
        <taxon>Pseudomonadati</taxon>
        <taxon>Pseudomonadota</taxon>
        <taxon>Alphaproteobacteria</taxon>
        <taxon>Rhodobacterales</taxon>
        <taxon>Roseobacteraceae</taxon>
    </lineage>
</organism>
<dbReference type="EMBL" id="CYPW01000027">
    <property type="protein sequence ID" value="CUH53298.1"/>
    <property type="molecule type" value="Genomic_DNA"/>
</dbReference>
<dbReference type="Proteomes" id="UP000054823">
    <property type="component" value="Unassembled WGS sequence"/>
</dbReference>
<protein>
    <recommendedName>
        <fullName evidence="5">Type IV pilus biogenesis</fullName>
    </recommendedName>
</protein>
<feature type="region of interest" description="Disordered" evidence="1">
    <location>
        <begin position="777"/>
        <end position="800"/>
    </location>
</feature>